<comment type="caution">
    <text evidence="1">The sequence shown here is derived from an EMBL/GenBank/DDBJ whole genome shotgun (WGS) entry which is preliminary data.</text>
</comment>
<name>A0AAW1K535_POPJA</name>
<keyword evidence="2" id="KW-1185">Reference proteome</keyword>
<organism evidence="1 2">
    <name type="scientific">Popillia japonica</name>
    <name type="common">Japanese beetle</name>
    <dbReference type="NCBI Taxonomy" id="7064"/>
    <lineage>
        <taxon>Eukaryota</taxon>
        <taxon>Metazoa</taxon>
        <taxon>Ecdysozoa</taxon>
        <taxon>Arthropoda</taxon>
        <taxon>Hexapoda</taxon>
        <taxon>Insecta</taxon>
        <taxon>Pterygota</taxon>
        <taxon>Neoptera</taxon>
        <taxon>Endopterygota</taxon>
        <taxon>Coleoptera</taxon>
        <taxon>Polyphaga</taxon>
        <taxon>Scarabaeiformia</taxon>
        <taxon>Scarabaeidae</taxon>
        <taxon>Rutelinae</taxon>
        <taxon>Popillia</taxon>
    </lineage>
</organism>
<protein>
    <submittedName>
        <fullName evidence="1">Uncharacterized protein</fullName>
    </submittedName>
</protein>
<dbReference type="Pfam" id="PF14223">
    <property type="entry name" value="Retrotran_gag_2"/>
    <property type="match status" value="1"/>
</dbReference>
<reference evidence="1 2" key="1">
    <citation type="journal article" date="2024" name="BMC Genomics">
        <title>De novo assembly and annotation of Popillia japonica's genome with initial clues to its potential as an invasive pest.</title>
        <authorList>
            <person name="Cucini C."/>
            <person name="Boschi S."/>
            <person name="Funari R."/>
            <person name="Cardaioli E."/>
            <person name="Iannotti N."/>
            <person name="Marturano G."/>
            <person name="Paoli F."/>
            <person name="Bruttini M."/>
            <person name="Carapelli A."/>
            <person name="Frati F."/>
            <person name="Nardi F."/>
        </authorList>
    </citation>
    <scope>NUCLEOTIDE SEQUENCE [LARGE SCALE GENOMIC DNA]</scope>
    <source>
        <strain evidence="1">DMR45628</strain>
    </source>
</reference>
<evidence type="ECO:0000313" key="2">
    <source>
        <dbReference type="Proteomes" id="UP001458880"/>
    </source>
</evidence>
<gene>
    <name evidence="1" type="ORF">QE152_g24642</name>
</gene>
<proteinExistence type="predicted"/>
<accession>A0AAW1K535</accession>
<dbReference type="Proteomes" id="UP001458880">
    <property type="component" value="Unassembled WGS sequence"/>
</dbReference>
<evidence type="ECO:0000313" key="1">
    <source>
        <dbReference type="EMBL" id="KAK9712911.1"/>
    </source>
</evidence>
<dbReference type="AlphaFoldDB" id="A0AAW1K535"/>
<dbReference type="EMBL" id="JASPKY010000255">
    <property type="protein sequence ID" value="KAK9712911.1"/>
    <property type="molecule type" value="Genomic_DNA"/>
</dbReference>
<sequence>MTVLLSEKEVLEYIQTKYEVTYYENEDDKSNAKKKDKKCKSYIVQCLGDDQIDIVRDKETAYDMWQSLEERYEKFAGDTFQGKKIVVVASLW</sequence>